<protein>
    <submittedName>
        <fullName evidence="3">Uncharacterized protein</fullName>
    </submittedName>
</protein>
<evidence type="ECO:0000313" key="4">
    <source>
        <dbReference type="Proteomes" id="UP001164746"/>
    </source>
</evidence>
<sequence length="290" mass="31131">MTLVDAERYPPLSALQRYILLAIIMFMLSIGLLAVGVTAVVKYPVSSYGYPYYTGCFIVGCLALGYGLVCSYIAFKGAIDTNNETNKKEVGYAIACQFILSSFLSIGCLAGTVFAGFWLSGNYSADNTTEYQDKVRTLSGATIAGCILTLGVNVFGMCTACNYGSHFGMNNQHQRSSSADETFETAATVNTSDNLTQTGSIEMGVMSTGSIHTLQEQNRLLQEQVRFQQELLNQQQGAYVSTIGFNAPASPNYSVSGVFVTPEHQLPSAPAFPSAPPPLSDPPPSYDSLK</sequence>
<reference evidence="3" key="1">
    <citation type="submission" date="2022-11" db="EMBL/GenBank/DDBJ databases">
        <title>Centuries of genome instability and evolution in soft-shell clam transmissible cancer (bioRxiv).</title>
        <authorList>
            <person name="Hart S.F.M."/>
            <person name="Yonemitsu M.A."/>
            <person name="Giersch R.M."/>
            <person name="Beal B.F."/>
            <person name="Arriagada G."/>
            <person name="Davis B.W."/>
            <person name="Ostrander E.A."/>
            <person name="Goff S.P."/>
            <person name="Metzger M.J."/>
        </authorList>
    </citation>
    <scope>NUCLEOTIDE SEQUENCE</scope>
    <source>
        <strain evidence="3">MELC-2E11</strain>
        <tissue evidence="3">Siphon/mantle</tissue>
    </source>
</reference>
<feature type="transmembrane region" description="Helical" evidence="2">
    <location>
        <begin position="96"/>
        <end position="119"/>
    </location>
</feature>
<dbReference type="Proteomes" id="UP001164746">
    <property type="component" value="Chromosome 5"/>
</dbReference>
<dbReference type="EMBL" id="CP111016">
    <property type="protein sequence ID" value="WAR05619.1"/>
    <property type="molecule type" value="Genomic_DNA"/>
</dbReference>
<keyword evidence="2" id="KW-0472">Membrane</keyword>
<feature type="transmembrane region" description="Helical" evidence="2">
    <location>
        <begin position="18"/>
        <end position="40"/>
    </location>
</feature>
<name>A0ABY7E8Z2_MYAAR</name>
<gene>
    <name evidence="3" type="ORF">MAR_020988</name>
</gene>
<feature type="transmembrane region" description="Helical" evidence="2">
    <location>
        <begin position="52"/>
        <end position="75"/>
    </location>
</feature>
<proteinExistence type="predicted"/>
<feature type="compositionally biased region" description="Pro residues" evidence="1">
    <location>
        <begin position="273"/>
        <end position="290"/>
    </location>
</feature>
<keyword evidence="4" id="KW-1185">Reference proteome</keyword>
<feature type="region of interest" description="Disordered" evidence="1">
    <location>
        <begin position="264"/>
        <end position="290"/>
    </location>
</feature>
<organism evidence="3 4">
    <name type="scientific">Mya arenaria</name>
    <name type="common">Soft-shell clam</name>
    <dbReference type="NCBI Taxonomy" id="6604"/>
    <lineage>
        <taxon>Eukaryota</taxon>
        <taxon>Metazoa</taxon>
        <taxon>Spiralia</taxon>
        <taxon>Lophotrochozoa</taxon>
        <taxon>Mollusca</taxon>
        <taxon>Bivalvia</taxon>
        <taxon>Autobranchia</taxon>
        <taxon>Heteroconchia</taxon>
        <taxon>Euheterodonta</taxon>
        <taxon>Imparidentia</taxon>
        <taxon>Neoheterodontei</taxon>
        <taxon>Myida</taxon>
        <taxon>Myoidea</taxon>
        <taxon>Myidae</taxon>
        <taxon>Mya</taxon>
    </lineage>
</organism>
<evidence type="ECO:0000256" key="2">
    <source>
        <dbReference type="SAM" id="Phobius"/>
    </source>
</evidence>
<feature type="transmembrane region" description="Helical" evidence="2">
    <location>
        <begin position="139"/>
        <end position="165"/>
    </location>
</feature>
<evidence type="ECO:0000313" key="3">
    <source>
        <dbReference type="EMBL" id="WAR05619.1"/>
    </source>
</evidence>
<keyword evidence="2" id="KW-0812">Transmembrane</keyword>
<evidence type="ECO:0000256" key="1">
    <source>
        <dbReference type="SAM" id="MobiDB-lite"/>
    </source>
</evidence>
<keyword evidence="2" id="KW-1133">Transmembrane helix</keyword>
<accession>A0ABY7E8Z2</accession>